<name>A8IDK0_AZOC5</name>
<dbReference type="HOGENOM" id="CLU_007884_9_0_5"/>
<sequence>MRRGGRRMARTDAIVLGAGIVGVSAALHLRERGLSVTLIDRAQPGEGTSFGNAGVIEGSGLLPTSLPYDPVVLLKHALKLSPQSNYRLGALPGLASWLIAYFKASAPAAQANIARDLRPLMAQARGEHRRLAEEAGVQGLLSPTGYLKVYRTAADFAATSTERQLADDLNIPFRVLDEAGARALEPLLTGPFAAAIHWPDCDNVSDPGGLVKAYARLLERRGGLLVRGDARSLRRSGSLWRVETAEGPVDGQIAVVALGPWSLDALKGLGLPQPLPLAVKRGYHIHFEPKPGQFLSRGIVDRAGGFALQGTKGGIRATTGIEFARRDDPATHRQVRQVIAGVRRLVDVGPQVHAEPWLGFRPAFPDSKPVIGRAPGHADLFLDFGHSHWGLTLGPVSGRLLADLVMGVTPFTDPTPFSPARFATA</sequence>
<proteinExistence type="predicted"/>
<dbReference type="Pfam" id="PF01266">
    <property type="entry name" value="DAO"/>
    <property type="match status" value="1"/>
</dbReference>
<evidence type="ECO:0000313" key="3">
    <source>
        <dbReference type="EMBL" id="BAF88950.1"/>
    </source>
</evidence>
<dbReference type="GO" id="GO:0005737">
    <property type="term" value="C:cytoplasm"/>
    <property type="evidence" value="ECO:0007669"/>
    <property type="project" value="TreeGrafter"/>
</dbReference>
<feature type="domain" description="FAD dependent oxidoreductase" evidence="2">
    <location>
        <begin position="12"/>
        <end position="404"/>
    </location>
</feature>
<reference evidence="3 4" key="4">
    <citation type="journal article" date="2009" name="Appl. Environ. Microbiol.">
        <title>Comparative genome-wide transcriptional profiling of Azorhizobium caulinodans ORS571 grown under free-living and symbiotic conditions.</title>
        <authorList>
            <person name="Tsukada S."/>
            <person name="Aono T."/>
            <person name="Akiba N."/>
            <person name="Lee KB."/>
            <person name="Liu CT."/>
            <person name="Toyazaki H."/>
            <person name="Oyaizu H."/>
        </authorList>
    </citation>
    <scope>NUCLEOTIDE SEQUENCE [LARGE SCALE GENOMIC DNA]</scope>
    <source>
        <strain evidence="4">ATCC 43989 / DSM 5975 / JCM 20966 / LMG 6465 / NBRC 14845 / NCIMB 13405 / ORS 571</strain>
    </source>
</reference>
<dbReference type="STRING" id="438753.AZC_2952"/>
<dbReference type="InterPro" id="IPR036188">
    <property type="entry name" value="FAD/NAD-bd_sf"/>
</dbReference>
<accession>A8IDK0</accession>
<evidence type="ECO:0000256" key="1">
    <source>
        <dbReference type="ARBA" id="ARBA00023002"/>
    </source>
</evidence>
<reference evidence="3 4" key="3">
    <citation type="journal article" date="2008" name="BMC Genomics">
        <title>The genome of the versatile nitrogen fixer Azorhizobium caulinodans ORS571.</title>
        <authorList>
            <person name="Lee KB."/>
            <person name="Backer P.D."/>
            <person name="Aono T."/>
            <person name="Liu CT."/>
            <person name="Suzuki S."/>
            <person name="Suzuki T."/>
            <person name="Kaneko T."/>
            <person name="Yamada M."/>
            <person name="Tabata S."/>
            <person name="Kupfer D.M."/>
            <person name="Najar F.Z."/>
            <person name="Wiley G.B."/>
            <person name="Roe B."/>
            <person name="Binnewies T.T."/>
            <person name="Ussery D.W."/>
            <person name="D'Haeze W."/>
            <person name="Herder J.D."/>
            <person name="Gevers D."/>
            <person name="Vereecke D."/>
            <person name="Holsters M."/>
            <person name="Oyaizu H."/>
        </authorList>
    </citation>
    <scope>NUCLEOTIDE SEQUENCE [LARGE SCALE GENOMIC DNA]</scope>
    <source>
        <strain evidence="4">ATCC 43989 / DSM 5975 / JCM 20966 / LMG 6465 / NBRC 14845 / NCIMB 13405 / ORS 571</strain>
    </source>
</reference>
<reference evidence="3 4" key="6">
    <citation type="journal article" date="2011" name="Appl. Environ. Microbiol.">
        <title>Involvement of the azorhizobial chromosome partition gene (parA) in the onset of bacteroid differentiation during Sesbania rostrata stem nodule development.</title>
        <authorList>
            <person name="Liu CT."/>
            <person name="Lee KB."/>
            <person name="Wang YS."/>
            <person name="Peng MH."/>
            <person name="Lee KT."/>
            <person name="Suzuki S."/>
            <person name="Suzuki T."/>
            <person name="Oyaizu H."/>
        </authorList>
    </citation>
    <scope>NUCLEOTIDE SEQUENCE [LARGE SCALE GENOMIC DNA]</scope>
    <source>
        <strain evidence="4">ATCC 43989 / DSM 5975 / JCM 20966 / LMG 6465 / NBRC 14845 / NCIMB 13405 / ORS 571</strain>
    </source>
</reference>
<evidence type="ECO:0000259" key="2">
    <source>
        <dbReference type="Pfam" id="PF01266"/>
    </source>
</evidence>
<reference evidence="3 4" key="5">
    <citation type="journal article" date="2010" name="Appl. Environ. Microbiol.">
        <title>phrR-like gene praR of Azorhizobium caulinodans ORS571 is essential for symbiosis with Sesbania rostrata and is involved in expression of reb genes.</title>
        <authorList>
            <person name="Akiba N."/>
            <person name="Aono T."/>
            <person name="Toyazaki H."/>
            <person name="Sato S."/>
            <person name="Oyaizu H."/>
        </authorList>
    </citation>
    <scope>NUCLEOTIDE SEQUENCE [LARGE SCALE GENOMIC DNA]</scope>
    <source>
        <strain evidence="4">ATCC 43989 / DSM 5975 / JCM 20966 / LMG 6465 / NBRC 14845 / NCIMB 13405 / ORS 571</strain>
    </source>
</reference>
<dbReference type="AlphaFoldDB" id="A8IDK0"/>
<dbReference type="Gene3D" id="3.50.50.60">
    <property type="entry name" value="FAD/NAD(P)-binding domain"/>
    <property type="match status" value="2"/>
</dbReference>
<reference evidence="3 4" key="1">
    <citation type="journal article" date="2007" name="Appl. Environ. Microbiol.">
        <title>Rhizobial factors required for stem nodule maturation and maintenance in Sesbania rostrata-Azorhizobium caulinodans ORS571 symbiosis.</title>
        <authorList>
            <person name="Suzuki S."/>
            <person name="Aono T."/>
            <person name="Lee KB."/>
            <person name="Suzuki T."/>
            <person name="Liu CT."/>
            <person name="Miwa H."/>
            <person name="Wakao S."/>
            <person name="Iki T."/>
            <person name="Oyaizu H."/>
        </authorList>
    </citation>
    <scope>NUCLEOTIDE SEQUENCE [LARGE SCALE GENOMIC DNA]</scope>
    <source>
        <strain evidence="4">ATCC 43989 / DSM 5975 / JCM 20966 / LMG 6465 / NBRC 14845 / NCIMB 13405 / ORS 571</strain>
    </source>
</reference>
<dbReference type="KEGG" id="azc:AZC_2952"/>
<dbReference type="Proteomes" id="UP000000270">
    <property type="component" value="Chromosome"/>
</dbReference>
<keyword evidence="4" id="KW-1185">Reference proteome</keyword>
<dbReference type="GO" id="GO:0016491">
    <property type="term" value="F:oxidoreductase activity"/>
    <property type="evidence" value="ECO:0007669"/>
    <property type="project" value="UniProtKB-KW"/>
</dbReference>
<reference evidence="4" key="2">
    <citation type="submission" date="2007-04" db="EMBL/GenBank/DDBJ databases">
        <title>Complete genome sequence of the nitrogen-fixing bacterium Azorhizobium caulinodans ORS571.</title>
        <authorList>
            <person name="Lee K.B."/>
            <person name="Backer P.D."/>
            <person name="Aono T."/>
            <person name="Liu C.T."/>
            <person name="Suzuki S."/>
            <person name="Suzuki T."/>
            <person name="Kaneko T."/>
            <person name="Yamada M."/>
            <person name="Tabata S."/>
            <person name="Kupfer D.M."/>
            <person name="Najar F.Z."/>
            <person name="Wiley G.B."/>
            <person name="Roe B."/>
            <person name="Binnewies T."/>
            <person name="Ussery D."/>
            <person name="Vereecke D."/>
            <person name="Gevers D."/>
            <person name="Holsters M."/>
            <person name="Oyaizu H."/>
        </authorList>
    </citation>
    <scope>NUCLEOTIDE SEQUENCE [LARGE SCALE GENOMIC DNA]</scope>
    <source>
        <strain evidence="4">ATCC 43989 / DSM 5975 / JCM 20966 / LMG 6465 / NBRC 14845 / NCIMB 13405 / ORS 571</strain>
    </source>
</reference>
<dbReference type="SUPFAM" id="SSF51905">
    <property type="entry name" value="FAD/NAD(P)-binding domain"/>
    <property type="match status" value="1"/>
</dbReference>
<dbReference type="eggNOG" id="COG0665">
    <property type="taxonomic scope" value="Bacteria"/>
</dbReference>
<keyword evidence="1" id="KW-0560">Oxidoreductase</keyword>
<gene>
    <name evidence="3" type="ordered locus">AZC_2952</name>
</gene>
<organism evidence="3 4">
    <name type="scientific">Azorhizobium caulinodans (strain ATCC 43989 / DSM 5975 / JCM 20966 / LMG 6465 / NBRC 14845 / NCIMB 13405 / ORS 571)</name>
    <dbReference type="NCBI Taxonomy" id="438753"/>
    <lineage>
        <taxon>Bacteria</taxon>
        <taxon>Pseudomonadati</taxon>
        <taxon>Pseudomonadota</taxon>
        <taxon>Alphaproteobacteria</taxon>
        <taxon>Hyphomicrobiales</taxon>
        <taxon>Xanthobacteraceae</taxon>
        <taxon>Azorhizobium</taxon>
    </lineage>
</organism>
<protein>
    <submittedName>
        <fullName evidence="3">Putative D-amino-acid dehydrogenase</fullName>
    </submittedName>
</protein>
<dbReference type="Gene3D" id="3.30.9.10">
    <property type="entry name" value="D-Amino Acid Oxidase, subunit A, domain 2"/>
    <property type="match status" value="1"/>
</dbReference>
<dbReference type="PANTHER" id="PTHR13847">
    <property type="entry name" value="SARCOSINE DEHYDROGENASE-RELATED"/>
    <property type="match status" value="1"/>
</dbReference>
<dbReference type="EMBL" id="AP009384">
    <property type="protein sequence ID" value="BAF88950.1"/>
    <property type="molecule type" value="Genomic_DNA"/>
</dbReference>
<dbReference type="PANTHER" id="PTHR13847:SF289">
    <property type="entry name" value="GLYCINE OXIDASE"/>
    <property type="match status" value="1"/>
</dbReference>
<evidence type="ECO:0000313" key="4">
    <source>
        <dbReference type="Proteomes" id="UP000000270"/>
    </source>
</evidence>
<dbReference type="InterPro" id="IPR006076">
    <property type="entry name" value="FAD-dep_OxRdtase"/>
</dbReference>